<gene>
    <name evidence="8" type="ORF">Mucpa_2714</name>
</gene>
<dbReference type="RefSeq" id="WP_008507028.1">
    <property type="nucleotide sequence ID" value="NZ_CM001403.1"/>
</dbReference>
<comment type="similarity">
    <text evidence="2">Belongs to the SusD family.</text>
</comment>
<dbReference type="GO" id="GO:0009279">
    <property type="term" value="C:cell outer membrane"/>
    <property type="evidence" value="ECO:0007669"/>
    <property type="project" value="UniProtKB-SubCell"/>
</dbReference>
<reference evidence="8" key="1">
    <citation type="submission" date="2011-09" db="EMBL/GenBank/DDBJ databases">
        <title>The permanent draft genome of Mucilaginibacter paludis DSM 18603.</title>
        <authorList>
            <consortium name="US DOE Joint Genome Institute (JGI-PGF)"/>
            <person name="Lucas S."/>
            <person name="Han J."/>
            <person name="Lapidus A."/>
            <person name="Bruce D."/>
            <person name="Goodwin L."/>
            <person name="Pitluck S."/>
            <person name="Peters L."/>
            <person name="Kyrpides N."/>
            <person name="Mavromatis K."/>
            <person name="Ivanova N."/>
            <person name="Mikhailova N."/>
            <person name="Held B."/>
            <person name="Detter J.C."/>
            <person name="Tapia R."/>
            <person name="Han C."/>
            <person name="Land M."/>
            <person name="Hauser L."/>
            <person name="Markowitz V."/>
            <person name="Cheng J.-F."/>
            <person name="Hugenholtz P."/>
            <person name="Woyke T."/>
            <person name="Wu D."/>
            <person name="Tindall B."/>
            <person name="Brambilla E."/>
            <person name="Klenk H.-P."/>
            <person name="Eisen J.A."/>
        </authorList>
    </citation>
    <scope>NUCLEOTIDE SEQUENCE [LARGE SCALE GENOMIC DNA]</scope>
    <source>
        <strain evidence="8">DSM 18603</strain>
    </source>
</reference>
<evidence type="ECO:0000256" key="4">
    <source>
        <dbReference type="ARBA" id="ARBA00023136"/>
    </source>
</evidence>
<dbReference type="AlphaFoldDB" id="H1Y6N4"/>
<evidence type="ECO:0000259" key="6">
    <source>
        <dbReference type="Pfam" id="PF07980"/>
    </source>
</evidence>
<sequence length="522" mass="58161">MRKTLITILTCAGLLLNTSCKKFLNTTPTDFLSPVNYYQTDDQINTALTGIYDILGKTGTYGRYLFFEMDVADDAFVALPSWTQDVGLYNYDPSDTKINTCWALLYQGINLSNLVLENIDKSALTQANKNVAKGQALFLRAYFYFILTSNWGDVPLRLASTKSVNENNVPRTPYKVVYQQIVADMEQAADLVNPITAYTYNSRITKSVVWGILARVNLKMAGAPLRDASRFAEAKKWAGKVMTDAPHALNPDYKQVFKNMCQHIYDTKESIWEVEFSIKNGTQDEGGSVGVINGIGTSNATVGYSYGAKHATQRYYNLFGTNDLRRDWSIGPYTYTSSTSSVLIYYTAAQIYNRCDAKWRREFESSTVKFTNTSAINFPLLRYADVLLMYAEAENEVNGATSLAYNAINLVRERAYGVGLGLSTATAADLTAGMDKDTFREAVRKERALELGYEGLRRFDLIRWGIFVSTMKSIGNEITTTAPSGYTYGGVSGNNVSNRDTLFAIPSKETSLNSSIVQNKGW</sequence>
<keyword evidence="5" id="KW-0998">Cell outer membrane</keyword>
<evidence type="ECO:0000256" key="1">
    <source>
        <dbReference type="ARBA" id="ARBA00004442"/>
    </source>
</evidence>
<keyword evidence="9" id="KW-1185">Reference proteome</keyword>
<dbReference type="EMBL" id="CM001403">
    <property type="protein sequence ID" value="EHQ26826.1"/>
    <property type="molecule type" value="Genomic_DNA"/>
</dbReference>
<dbReference type="CDD" id="cd08977">
    <property type="entry name" value="SusD"/>
    <property type="match status" value="1"/>
</dbReference>
<dbReference type="OrthoDB" id="5694214at2"/>
<dbReference type="SUPFAM" id="SSF48452">
    <property type="entry name" value="TPR-like"/>
    <property type="match status" value="1"/>
</dbReference>
<dbReference type="eggNOG" id="COG0702">
    <property type="taxonomic scope" value="Bacteria"/>
</dbReference>
<feature type="domain" description="SusD-like N-terminal" evidence="7">
    <location>
        <begin position="24"/>
        <end position="218"/>
    </location>
</feature>
<evidence type="ECO:0000313" key="8">
    <source>
        <dbReference type="EMBL" id="EHQ26826.1"/>
    </source>
</evidence>
<evidence type="ECO:0000256" key="3">
    <source>
        <dbReference type="ARBA" id="ARBA00022729"/>
    </source>
</evidence>
<dbReference type="InterPro" id="IPR012944">
    <property type="entry name" value="SusD_RagB_dom"/>
</dbReference>
<dbReference type="Pfam" id="PF07980">
    <property type="entry name" value="SusD_RagB"/>
    <property type="match status" value="1"/>
</dbReference>
<evidence type="ECO:0000256" key="2">
    <source>
        <dbReference type="ARBA" id="ARBA00006275"/>
    </source>
</evidence>
<evidence type="ECO:0000313" key="9">
    <source>
        <dbReference type="Proteomes" id="UP000002774"/>
    </source>
</evidence>
<organism evidence="8 9">
    <name type="scientific">Mucilaginibacter paludis DSM 18603</name>
    <dbReference type="NCBI Taxonomy" id="714943"/>
    <lineage>
        <taxon>Bacteria</taxon>
        <taxon>Pseudomonadati</taxon>
        <taxon>Bacteroidota</taxon>
        <taxon>Sphingobacteriia</taxon>
        <taxon>Sphingobacteriales</taxon>
        <taxon>Sphingobacteriaceae</taxon>
        <taxon>Mucilaginibacter</taxon>
    </lineage>
</organism>
<dbReference type="InterPro" id="IPR011990">
    <property type="entry name" value="TPR-like_helical_dom_sf"/>
</dbReference>
<evidence type="ECO:0000259" key="7">
    <source>
        <dbReference type="Pfam" id="PF14322"/>
    </source>
</evidence>
<evidence type="ECO:0000256" key="5">
    <source>
        <dbReference type="ARBA" id="ARBA00023237"/>
    </source>
</evidence>
<dbReference type="Pfam" id="PF14322">
    <property type="entry name" value="SusD-like_3"/>
    <property type="match status" value="1"/>
</dbReference>
<protein>
    <submittedName>
        <fullName evidence="8">RagB/SusD domain-containing protein</fullName>
    </submittedName>
</protein>
<keyword evidence="3" id="KW-0732">Signal</keyword>
<dbReference type="HOGENOM" id="CLU_015553_1_1_10"/>
<dbReference type="InterPro" id="IPR033985">
    <property type="entry name" value="SusD-like_N"/>
</dbReference>
<dbReference type="Gene3D" id="1.25.40.390">
    <property type="match status" value="1"/>
</dbReference>
<dbReference type="Proteomes" id="UP000002774">
    <property type="component" value="Chromosome"/>
</dbReference>
<dbReference type="STRING" id="714943.Mucpa_2714"/>
<accession>H1Y6N4</accession>
<name>H1Y6N4_9SPHI</name>
<proteinExistence type="inferred from homology"/>
<keyword evidence="4" id="KW-0472">Membrane</keyword>
<comment type="subcellular location">
    <subcellularLocation>
        <location evidence="1">Cell outer membrane</location>
    </subcellularLocation>
</comment>
<feature type="domain" description="RagB/SusD" evidence="6">
    <location>
        <begin position="269"/>
        <end position="522"/>
    </location>
</feature>